<feature type="domain" description="MHD1" evidence="2">
    <location>
        <begin position="534"/>
        <end position="677"/>
    </location>
</feature>
<dbReference type="InterPro" id="IPR014772">
    <property type="entry name" value="Munc13_dom-2"/>
</dbReference>
<dbReference type="InterPro" id="IPR057984">
    <property type="entry name" value="PATROL1_C"/>
</dbReference>
<feature type="region of interest" description="Disordered" evidence="1">
    <location>
        <begin position="1"/>
        <end position="33"/>
    </location>
</feature>
<dbReference type="PROSITE" id="PS51259">
    <property type="entry name" value="MHD2"/>
    <property type="match status" value="1"/>
</dbReference>
<dbReference type="Pfam" id="PF25761">
    <property type="entry name" value="TPR_PATROL1"/>
    <property type="match status" value="2"/>
</dbReference>
<evidence type="ECO:0000259" key="2">
    <source>
        <dbReference type="PROSITE" id="PS51258"/>
    </source>
</evidence>
<dbReference type="EMBL" id="CAKMRJ010005412">
    <property type="protein sequence ID" value="CAH1442185.1"/>
    <property type="molecule type" value="Genomic_DNA"/>
</dbReference>
<feature type="domain" description="MHD2" evidence="3">
    <location>
        <begin position="729"/>
        <end position="840"/>
    </location>
</feature>
<feature type="compositionally biased region" description="Low complexity" evidence="1">
    <location>
        <begin position="97"/>
        <end position="112"/>
    </location>
</feature>
<dbReference type="PANTHER" id="PTHR31280">
    <property type="entry name" value="PROTEIN UNC-13 HOMOLOG"/>
    <property type="match status" value="1"/>
</dbReference>
<reference evidence="4 5" key="1">
    <citation type="submission" date="2022-01" db="EMBL/GenBank/DDBJ databases">
        <authorList>
            <person name="Xiong W."/>
            <person name="Schranz E."/>
        </authorList>
    </citation>
    <scope>NUCLEOTIDE SEQUENCE [LARGE SCALE GENOMIC DNA]</scope>
</reference>
<gene>
    <name evidence="4" type="ORF">LVIROSA_LOCUS28193</name>
</gene>
<dbReference type="Proteomes" id="UP001157418">
    <property type="component" value="Unassembled WGS sequence"/>
</dbReference>
<dbReference type="InterPro" id="IPR008528">
    <property type="entry name" value="unc-13_homologue"/>
</dbReference>
<sequence length="899" mass="99811">MASLFSRERILGQSKRDSNGPVMNGTNSLRYSSSAAATTTTTTLDPLPSPFGDLTPTLSPTDLRETAYEIFVAACRTSTGKPLTYIPNNASSYTPDRSSQSPSLSGSPSQRSITSTAASKMKKALGLRSSSSAGSPGSAGSGAGSGGKVKKTVMTVGELMRIQMRISEAADSRVRRALLRISAGQVGKRVELMVLPLELLQQFKSSDFTDQQEYATWQKRNLKMLEAGLLLHPHIPLPPSNTSSQRLKQIIHNALEKTIETGRNNESMQVLRSAVTTLSNRSTDGQTESCHWADGFPLNLRIYEILLEAIFDLNDESSIIEEVDEVMELVKKTWGILGINQMLHNICFTWILFNRFVGSGQMDNDLLYAADCQLVEVAKDAKTTKDANYAKILNETLSEILGWAEKRLLAYHDTFDKGNINSMQREEGRMMTWQKSRTDTYIRSSLRTAFAQIMEKADSIRRASRNQPNPLPVLAILAKDIGELATKEKKMFSPILKRWHPLAAGVAVATLHVCYGNELKQFISGITELTPDAVQILRAADKLEKDLVQIAVEDSVDSDDGGKAIIREMPPFEAEAAIANLVKGWTKLRLDRLKEWIDRNLQQEVWNPRANQEGYAPSAVEVLRIIDETLDAFFNLPIPMHPALLPDLVLGLDRCLQYYSNKVKSGCGSRNTYIPALPALTRCTTETKFHGVFKKKEKTTTLQRRNSQVSTTNDNTLGVPQLCVRGPTCSPIEPFLQELEQNLTVIADNVQHERVRTRLVAEVMKASFEGLLLVLLGGGPTRCFTIQDSRGIEDDFKAIKDLFFANGDGLSMDVINKFSIVVRDVIPLFGMETDAVVERFRRLTLEAYGSSAKSRLPLPATTGQWSSNDPNTLLRVLCYRNDDSASKFLKKTYNLPKKI</sequence>
<accession>A0AAU9NXK0</accession>
<feature type="region of interest" description="Disordered" evidence="1">
    <location>
        <begin position="84"/>
        <end position="149"/>
    </location>
</feature>
<feature type="compositionally biased region" description="Basic and acidic residues" evidence="1">
    <location>
        <begin position="1"/>
        <end position="18"/>
    </location>
</feature>
<dbReference type="PANTHER" id="PTHR31280:SF4">
    <property type="entry name" value="ELONGATION FACTOR TS (DUF810)"/>
    <property type="match status" value="1"/>
</dbReference>
<proteinExistence type="predicted"/>
<evidence type="ECO:0000259" key="3">
    <source>
        <dbReference type="PROSITE" id="PS51259"/>
    </source>
</evidence>
<keyword evidence="5" id="KW-1185">Reference proteome</keyword>
<organism evidence="4 5">
    <name type="scientific">Lactuca virosa</name>
    <dbReference type="NCBI Taxonomy" id="75947"/>
    <lineage>
        <taxon>Eukaryota</taxon>
        <taxon>Viridiplantae</taxon>
        <taxon>Streptophyta</taxon>
        <taxon>Embryophyta</taxon>
        <taxon>Tracheophyta</taxon>
        <taxon>Spermatophyta</taxon>
        <taxon>Magnoliopsida</taxon>
        <taxon>eudicotyledons</taxon>
        <taxon>Gunneridae</taxon>
        <taxon>Pentapetalae</taxon>
        <taxon>asterids</taxon>
        <taxon>campanulids</taxon>
        <taxon>Asterales</taxon>
        <taxon>Asteraceae</taxon>
        <taxon>Cichorioideae</taxon>
        <taxon>Cichorieae</taxon>
        <taxon>Lactucinae</taxon>
        <taxon>Lactuca</taxon>
    </lineage>
</organism>
<feature type="compositionally biased region" description="Gly residues" evidence="1">
    <location>
        <begin position="137"/>
        <end position="147"/>
    </location>
</feature>
<dbReference type="InterPro" id="IPR014770">
    <property type="entry name" value="Munc13_1"/>
</dbReference>
<evidence type="ECO:0000256" key="1">
    <source>
        <dbReference type="SAM" id="MobiDB-lite"/>
    </source>
</evidence>
<name>A0AAU9NXK0_9ASTR</name>
<dbReference type="PROSITE" id="PS51258">
    <property type="entry name" value="MHD1"/>
    <property type="match status" value="1"/>
</dbReference>
<evidence type="ECO:0000313" key="5">
    <source>
        <dbReference type="Proteomes" id="UP001157418"/>
    </source>
</evidence>
<evidence type="ECO:0000313" key="4">
    <source>
        <dbReference type="EMBL" id="CAH1442185.1"/>
    </source>
</evidence>
<protein>
    <recommendedName>
        <fullName evidence="6">MHD1 domain-containing protein</fullName>
    </recommendedName>
</protein>
<evidence type="ECO:0008006" key="6">
    <source>
        <dbReference type="Google" id="ProtNLM"/>
    </source>
</evidence>
<feature type="compositionally biased region" description="Polar residues" evidence="1">
    <location>
        <begin position="84"/>
        <end position="96"/>
    </location>
</feature>
<dbReference type="AlphaFoldDB" id="A0AAU9NXK0"/>
<comment type="caution">
    <text evidence="4">The sequence shown here is derived from an EMBL/GenBank/DDBJ whole genome shotgun (WGS) entry which is preliminary data.</text>
</comment>